<feature type="compositionally biased region" description="Basic and acidic residues" evidence="1">
    <location>
        <begin position="207"/>
        <end position="216"/>
    </location>
</feature>
<evidence type="ECO:0000313" key="4">
    <source>
        <dbReference type="EMBL" id="PZN72443.1"/>
    </source>
</evidence>
<gene>
    <name evidence="4" type="primary">mlaD</name>
    <name evidence="4" type="ORF">DM484_24515</name>
</gene>
<accession>A0A2W4QKQ7</accession>
<dbReference type="NCBIfam" id="TIGR04430">
    <property type="entry name" value="OM_asym_MlaD"/>
    <property type="match status" value="1"/>
</dbReference>
<keyword evidence="2" id="KW-0472">Membrane</keyword>
<evidence type="ECO:0000256" key="1">
    <source>
        <dbReference type="SAM" id="MobiDB-lite"/>
    </source>
</evidence>
<comment type="caution">
    <text evidence="4">The sequence shown here is derived from an EMBL/GenBank/DDBJ whole genome shotgun (WGS) entry which is preliminary data.</text>
</comment>
<evidence type="ECO:0000259" key="3">
    <source>
        <dbReference type="Pfam" id="PF02470"/>
    </source>
</evidence>
<dbReference type="Proteomes" id="UP000249396">
    <property type="component" value="Unassembled WGS sequence"/>
</dbReference>
<dbReference type="Pfam" id="PF02470">
    <property type="entry name" value="MlaD"/>
    <property type="match status" value="1"/>
</dbReference>
<sequence>MQQSKVLETWVGLFVVLGIVSLFFLAMKVSNLADLHVKDDSYRLFARFQNVGSLRERAPVSMAGVRIGRVSSIRFDNKTYDAVVEMRIEPQFNTIPTDTTANILTAGLLGEQYIGLSAGAEEEFFKDGDEIELSQSAMVLEEVISRFLFNKAEGGSENKDSPQSNPSDEKAGQEPPVVKDVPPKPETKTQDKAVINKRSLTAPPSKSEMDKTEPVHKPMAAHAKHSVDAHSEHKAKGASVKDEEVTNADHKKKSGAR</sequence>
<reference evidence="4 5" key="1">
    <citation type="journal article" date="2018" name="Aquat. Microb. Ecol.">
        <title>Gammaproteobacterial methanotrophs dominate.</title>
        <authorList>
            <person name="Rissanen A.J."/>
            <person name="Saarenheimo J."/>
            <person name="Tiirola M."/>
            <person name="Peura S."/>
            <person name="Aalto S.L."/>
            <person name="Karvinen A."/>
            <person name="Nykanen H."/>
        </authorList>
    </citation>
    <scope>NUCLEOTIDE SEQUENCE [LARGE SCALE GENOMIC DNA]</scope>
    <source>
        <strain evidence="4">AMbin10</strain>
    </source>
</reference>
<proteinExistence type="predicted"/>
<keyword evidence="2" id="KW-0812">Transmembrane</keyword>
<evidence type="ECO:0000256" key="2">
    <source>
        <dbReference type="SAM" id="Phobius"/>
    </source>
</evidence>
<dbReference type="GO" id="GO:0005543">
    <property type="term" value="F:phospholipid binding"/>
    <property type="evidence" value="ECO:0007669"/>
    <property type="project" value="TreeGrafter"/>
</dbReference>
<dbReference type="EMBL" id="QJPH01000487">
    <property type="protein sequence ID" value="PZN72443.1"/>
    <property type="molecule type" value="Genomic_DNA"/>
</dbReference>
<dbReference type="AlphaFoldDB" id="A0A2W4QKQ7"/>
<feature type="compositionally biased region" description="Basic and acidic residues" evidence="1">
    <location>
        <begin position="181"/>
        <end position="191"/>
    </location>
</feature>
<dbReference type="InterPro" id="IPR052336">
    <property type="entry name" value="MlaD_Phospholipid_Transporter"/>
</dbReference>
<feature type="domain" description="Mce/MlaD" evidence="3">
    <location>
        <begin position="41"/>
        <end position="119"/>
    </location>
</feature>
<dbReference type="PANTHER" id="PTHR33371:SF4">
    <property type="entry name" value="INTERMEMBRANE PHOSPHOLIPID TRANSPORT SYSTEM BINDING PROTEIN MLAD"/>
    <property type="match status" value="1"/>
</dbReference>
<feature type="compositionally biased region" description="Basic and acidic residues" evidence="1">
    <location>
        <begin position="225"/>
        <end position="249"/>
    </location>
</feature>
<dbReference type="GO" id="GO:0005548">
    <property type="term" value="F:phospholipid transporter activity"/>
    <property type="evidence" value="ECO:0007669"/>
    <property type="project" value="TreeGrafter"/>
</dbReference>
<organism evidence="4 5">
    <name type="scientific">Candidatus Methylumidiphilus alinenensis</name>
    <dbReference type="NCBI Taxonomy" id="2202197"/>
    <lineage>
        <taxon>Bacteria</taxon>
        <taxon>Pseudomonadati</taxon>
        <taxon>Pseudomonadota</taxon>
        <taxon>Gammaproteobacteria</taxon>
        <taxon>Methylococcales</taxon>
        <taxon>Candidatus Methylumidiphilus</taxon>
    </lineage>
</organism>
<dbReference type="InterPro" id="IPR030970">
    <property type="entry name" value="ABC_MlaD"/>
</dbReference>
<keyword evidence="2" id="KW-1133">Transmembrane helix</keyword>
<feature type="transmembrane region" description="Helical" evidence="2">
    <location>
        <begin position="7"/>
        <end position="27"/>
    </location>
</feature>
<dbReference type="InterPro" id="IPR003399">
    <property type="entry name" value="Mce/MlaD"/>
</dbReference>
<name>A0A2W4QKQ7_9GAMM</name>
<dbReference type="PANTHER" id="PTHR33371">
    <property type="entry name" value="INTERMEMBRANE PHOSPHOLIPID TRANSPORT SYSTEM BINDING PROTEIN MLAD-RELATED"/>
    <property type="match status" value="1"/>
</dbReference>
<feature type="region of interest" description="Disordered" evidence="1">
    <location>
        <begin position="153"/>
        <end position="257"/>
    </location>
</feature>
<evidence type="ECO:0000313" key="5">
    <source>
        <dbReference type="Proteomes" id="UP000249396"/>
    </source>
</evidence>
<protein>
    <submittedName>
        <fullName evidence="4">Outer membrane lipid asymmetry maintenance protein MlaD</fullName>
    </submittedName>
</protein>